<organism evidence="1 2">
    <name type="scientific">Daejeonella lutea</name>
    <dbReference type="NCBI Taxonomy" id="572036"/>
    <lineage>
        <taxon>Bacteria</taxon>
        <taxon>Pseudomonadati</taxon>
        <taxon>Bacteroidota</taxon>
        <taxon>Sphingobacteriia</taxon>
        <taxon>Sphingobacteriales</taxon>
        <taxon>Sphingobacteriaceae</taxon>
        <taxon>Daejeonella</taxon>
    </lineage>
</organism>
<reference evidence="2" key="1">
    <citation type="submission" date="2017-02" db="EMBL/GenBank/DDBJ databases">
        <authorList>
            <person name="Varghese N."/>
            <person name="Submissions S."/>
        </authorList>
    </citation>
    <scope>NUCLEOTIDE SEQUENCE [LARGE SCALE GENOMIC DNA]</scope>
    <source>
        <strain evidence="2">DSM 22385</strain>
    </source>
</reference>
<dbReference type="Proteomes" id="UP000189981">
    <property type="component" value="Unassembled WGS sequence"/>
</dbReference>
<dbReference type="AlphaFoldDB" id="A0A1T5ATL4"/>
<dbReference type="STRING" id="572036.SAMN05661099_1019"/>
<dbReference type="EMBL" id="FUYR01000001">
    <property type="protein sequence ID" value="SKB38266.1"/>
    <property type="molecule type" value="Genomic_DNA"/>
</dbReference>
<sequence>MTIAILISFSISSCSESTVTDTRPKDQQSFIGMVKAVRDSAASVPLNDGNRPVMIDQSLKRLKVYIVDTLKSRFVGWNARVLDNTKTDPNGDEVRLAFGLSIDNFSLAETARYKSVVFREWLSDAQSPLREKLLALKVGDHVKISGGFITRDKRIDVDPYNEKEFKITKNIFANPEFRVDVTDVNVVED</sequence>
<protein>
    <submittedName>
        <fullName evidence="1">Uncharacterized protein</fullName>
    </submittedName>
</protein>
<name>A0A1T5ATL4_9SPHI</name>
<evidence type="ECO:0000313" key="1">
    <source>
        <dbReference type="EMBL" id="SKB38266.1"/>
    </source>
</evidence>
<accession>A0A1T5ATL4</accession>
<gene>
    <name evidence="1" type="ORF">SAMN05661099_1019</name>
</gene>
<keyword evidence="2" id="KW-1185">Reference proteome</keyword>
<evidence type="ECO:0000313" key="2">
    <source>
        <dbReference type="Proteomes" id="UP000189981"/>
    </source>
</evidence>
<proteinExistence type="predicted"/>